<dbReference type="EMBL" id="RCHU02000006">
    <property type="protein sequence ID" value="KAL3585766.1"/>
    <property type="molecule type" value="Genomic_DNA"/>
</dbReference>
<dbReference type="Proteomes" id="UP000309997">
    <property type="component" value="Unassembled WGS sequence"/>
</dbReference>
<protein>
    <submittedName>
        <fullName evidence="1">Uncharacterized protein</fullName>
    </submittedName>
</protein>
<proteinExistence type="predicted"/>
<organism evidence="1 2">
    <name type="scientific">Populus alba</name>
    <name type="common">White poplar</name>
    <dbReference type="NCBI Taxonomy" id="43335"/>
    <lineage>
        <taxon>Eukaryota</taxon>
        <taxon>Viridiplantae</taxon>
        <taxon>Streptophyta</taxon>
        <taxon>Embryophyta</taxon>
        <taxon>Tracheophyta</taxon>
        <taxon>Spermatophyta</taxon>
        <taxon>Magnoliopsida</taxon>
        <taxon>eudicotyledons</taxon>
        <taxon>Gunneridae</taxon>
        <taxon>Pentapetalae</taxon>
        <taxon>rosids</taxon>
        <taxon>fabids</taxon>
        <taxon>Malpighiales</taxon>
        <taxon>Salicaceae</taxon>
        <taxon>Saliceae</taxon>
        <taxon>Populus</taxon>
    </lineage>
</organism>
<sequence>MVGPERPQFVLFGSSIIQFSYSNEGWGALLAHIYARKADIVLRGYSGWNSRRAVQILDQVFPKDAAKQPSLVIVYFGGNDSIEPHATGLGPHVPLSEYIENVRKIAIHLKSLSEKTRVIFLTTPPVSDEQIRAHLSDRIDMVRTNESCRIYSEACLEVCREMNLKAIDLWTATQQIDNWETVCLTDGVHFSPEGSKIAVKEILRVIKEANWEPSLHWKAMPTEFSEDSPYDPVSPEGKTGVKSKSSMNNAVAVGICKLITTVENVVRIGKACLIGGTILFFMGS</sequence>
<evidence type="ECO:0000313" key="2">
    <source>
        <dbReference type="Proteomes" id="UP000309997"/>
    </source>
</evidence>
<reference evidence="1 2" key="1">
    <citation type="journal article" date="2024" name="Plant Biotechnol. J.">
        <title>Genome and CRISPR/Cas9 system of a widespread forest tree (Populus alba) in the world.</title>
        <authorList>
            <person name="Liu Y.J."/>
            <person name="Jiang P.F."/>
            <person name="Han X.M."/>
            <person name="Li X.Y."/>
            <person name="Wang H.M."/>
            <person name="Wang Y.J."/>
            <person name="Wang X.X."/>
            <person name="Zeng Q.Y."/>
        </authorList>
    </citation>
    <scope>NUCLEOTIDE SEQUENCE [LARGE SCALE GENOMIC DNA]</scope>
    <source>
        <strain evidence="2">cv. PAL-ZL1</strain>
    </source>
</reference>
<gene>
    <name evidence="1" type="ORF">D5086_012633</name>
</gene>
<keyword evidence="2" id="KW-1185">Reference proteome</keyword>
<evidence type="ECO:0000313" key="1">
    <source>
        <dbReference type="EMBL" id="KAL3585766.1"/>
    </source>
</evidence>
<accession>A0ACC4C321</accession>
<name>A0ACC4C321_POPAL</name>
<comment type="caution">
    <text evidence="1">The sequence shown here is derived from an EMBL/GenBank/DDBJ whole genome shotgun (WGS) entry which is preliminary data.</text>
</comment>